<keyword evidence="1" id="KW-1133">Transmembrane helix</keyword>
<feature type="transmembrane region" description="Helical" evidence="1">
    <location>
        <begin position="62"/>
        <end position="81"/>
    </location>
</feature>
<organism evidence="2 3">
    <name type="scientific">Pegethrix bostrychoides GSE-TBD4-15B</name>
    <dbReference type="NCBI Taxonomy" id="2839662"/>
    <lineage>
        <taxon>Bacteria</taxon>
        <taxon>Bacillati</taxon>
        <taxon>Cyanobacteriota</taxon>
        <taxon>Cyanophyceae</taxon>
        <taxon>Oculatellales</taxon>
        <taxon>Oculatellaceae</taxon>
        <taxon>Pegethrix</taxon>
    </lineage>
</organism>
<evidence type="ECO:0000313" key="3">
    <source>
        <dbReference type="Proteomes" id="UP000707356"/>
    </source>
</evidence>
<gene>
    <name evidence="2" type="ORF">KME07_16395</name>
</gene>
<keyword evidence="1" id="KW-0812">Transmembrane</keyword>
<reference evidence="2" key="2">
    <citation type="journal article" date="2022" name="Microbiol. Resour. Announc.">
        <title>Metagenome Sequencing to Explore Phylogenomics of Terrestrial Cyanobacteria.</title>
        <authorList>
            <person name="Ward R.D."/>
            <person name="Stajich J.E."/>
            <person name="Johansen J.R."/>
            <person name="Huntemann M."/>
            <person name="Clum A."/>
            <person name="Foster B."/>
            <person name="Foster B."/>
            <person name="Roux S."/>
            <person name="Palaniappan K."/>
            <person name="Varghese N."/>
            <person name="Mukherjee S."/>
            <person name="Reddy T.B.K."/>
            <person name="Daum C."/>
            <person name="Copeland A."/>
            <person name="Chen I.A."/>
            <person name="Ivanova N.N."/>
            <person name="Kyrpides N.C."/>
            <person name="Shapiro N."/>
            <person name="Eloe-Fadrosh E.A."/>
            <person name="Pietrasiak N."/>
        </authorList>
    </citation>
    <scope>NUCLEOTIDE SEQUENCE</scope>
    <source>
        <strain evidence="2">GSE-TBD4-15B</strain>
    </source>
</reference>
<evidence type="ECO:0000313" key="2">
    <source>
        <dbReference type="EMBL" id="MBW4467005.1"/>
    </source>
</evidence>
<keyword evidence="1" id="KW-0472">Membrane</keyword>
<proteinExistence type="predicted"/>
<evidence type="ECO:0000256" key="1">
    <source>
        <dbReference type="SAM" id="Phobius"/>
    </source>
</evidence>
<reference evidence="2" key="1">
    <citation type="submission" date="2021-05" db="EMBL/GenBank/DDBJ databases">
        <authorList>
            <person name="Pietrasiak N."/>
            <person name="Ward R."/>
            <person name="Stajich J.E."/>
            <person name="Kurbessoian T."/>
        </authorList>
    </citation>
    <scope>NUCLEOTIDE SEQUENCE</scope>
    <source>
        <strain evidence="2">GSE-TBD4-15B</strain>
    </source>
</reference>
<protein>
    <submittedName>
        <fullName evidence="2">Uncharacterized protein</fullName>
    </submittedName>
</protein>
<name>A0A951PD69_9CYAN</name>
<dbReference type="EMBL" id="JAHHHV010000072">
    <property type="protein sequence ID" value="MBW4467005.1"/>
    <property type="molecule type" value="Genomic_DNA"/>
</dbReference>
<accession>A0A951PD69</accession>
<sequence>MNHYSYTWIEDWCKDNGWTELFVPQKNNYWAFPPHAVMPMPIPPQALRQIKTEKGLSRDERLWATVATLLAVFAAGLSYLAQSPMPIVAAFAFCAIIVAQMEVDD</sequence>
<dbReference type="Proteomes" id="UP000707356">
    <property type="component" value="Unassembled WGS sequence"/>
</dbReference>
<comment type="caution">
    <text evidence="2">The sequence shown here is derived from an EMBL/GenBank/DDBJ whole genome shotgun (WGS) entry which is preliminary data.</text>
</comment>
<dbReference type="AlphaFoldDB" id="A0A951PD69"/>